<evidence type="ECO:0000313" key="1">
    <source>
        <dbReference type="EMBL" id="MDH0964447.1"/>
    </source>
</evidence>
<dbReference type="AlphaFoldDB" id="A0AAJ1KTB5"/>
<sequence length="85" mass="10000">MNKSWIDKNLIAVPIEEVSTPKTGRVARVDYWWLVKDGQVFKTKYSNTFQCSKDRRVVDKIYEEAIRDHGFSAVNISIAYIEQRF</sequence>
<reference evidence="1" key="1">
    <citation type="submission" date="2022-09" db="EMBL/GenBank/DDBJ databases">
        <title>Intensive care unit water sources are persistently colonized with multi-drug resistant bacteria and are the site of extensive horizontal gene transfer of antibiotic resistance genes.</title>
        <authorList>
            <person name="Diorio-Toth L."/>
        </authorList>
    </citation>
    <scope>NUCLEOTIDE SEQUENCE</scope>
    <source>
        <strain evidence="1">GD03918</strain>
    </source>
</reference>
<proteinExistence type="predicted"/>
<gene>
    <name evidence="1" type="ORF">N5C89_16540</name>
</gene>
<dbReference type="EMBL" id="JAOCBF010000021">
    <property type="protein sequence ID" value="MDH0964447.1"/>
    <property type="molecule type" value="Genomic_DNA"/>
</dbReference>
<dbReference type="RefSeq" id="WP_279944303.1">
    <property type="nucleotide sequence ID" value="NZ_JAOCBF010000021.1"/>
</dbReference>
<dbReference type="Proteomes" id="UP001159937">
    <property type="component" value="Unassembled WGS sequence"/>
</dbReference>
<name>A0AAJ1KTB5_9ENTR</name>
<comment type="caution">
    <text evidence="1">The sequence shown here is derived from an EMBL/GenBank/DDBJ whole genome shotgun (WGS) entry which is preliminary data.</text>
</comment>
<accession>A0AAJ1KTB5</accession>
<organism evidence="1 2">
    <name type="scientific">Klebsiella michiganensis</name>
    <dbReference type="NCBI Taxonomy" id="1134687"/>
    <lineage>
        <taxon>Bacteria</taxon>
        <taxon>Pseudomonadati</taxon>
        <taxon>Pseudomonadota</taxon>
        <taxon>Gammaproteobacteria</taxon>
        <taxon>Enterobacterales</taxon>
        <taxon>Enterobacteriaceae</taxon>
        <taxon>Klebsiella/Raoultella group</taxon>
        <taxon>Klebsiella</taxon>
    </lineage>
</organism>
<protein>
    <submittedName>
        <fullName evidence="1">Uncharacterized protein</fullName>
    </submittedName>
</protein>
<evidence type="ECO:0000313" key="2">
    <source>
        <dbReference type="Proteomes" id="UP001159937"/>
    </source>
</evidence>